<proteinExistence type="predicted"/>
<feature type="compositionally biased region" description="Polar residues" evidence="1">
    <location>
        <begin position="118"/>
        <end position="139"/>
    </location>
</feature>
<name>A0A9D3NUZ1_9TELE</name>
<dbReference type="Proteomes" id="UP000824219">
    <property type="component" value="Linkage Group LG08"/>
</dbReference>
<evidence type="ECO:0000313" key="3">
    <source>
        <dbReference type="Proteomes" id="UP000824219"/>
    </source>
</evidence>
<gene>
    <name evidence="2" type="ORF">KOW79_007061</name>
</gene>
<dbReference type="GO" id="GO:0032184">
    <property type="term" value="F:SUMO polymer binding"/>
    <property type="evidence" value="ECO:0007669"/>
    <property type="project" value="TreeGrafter"/>
</dbReference>
<reference evidence="2 3" key="1">
    <citation type="submission" date="2021-06" db="EMBL/GenBank/DDBJ databases">
        <title>Chromosome-level genome assembly of the red-tail catfish (Hemibagrus wyckioides).</title>
        <authorList>
            <person name="Shao F."/>
        </authorList>
    </citation>
    <scope>NUCLEOTIDE SEQUENCE [LARGE SCALE GENOMIC DNA]</scope>
    <source>
        <strain evidence="2">EC202008001</strain>
        <tissue evidence="2">Blood</tissue>
    </source>
</reference>
<dbReference type="PANTHER" id="PTHR23187:SF3">
    <property type="entry name" value="SUMO-INTERACTING MOTIF-CONTAINING PROTEIN 1"/>
    <property type="match status" value="1"/>
</dbReference>
<evidence type="ECO:0000256" key="1">
    <source>
        <dbReference type="SAM" id="MobiDB-lite"/>
    </source>
</evidence>
<dbReference type="PANTHER" id="PTHR23187">
    <property type="entry name" value="FLJ44216 PROTEIN-RELATED"/>
    <property type="match status" value="1"/>
</dbReference>
<evidence type="ECO:0008006" key="4">
    <source>
        <dbReference type="Google" id="ProtNLM"/>
    </source>
</evidence>
<protein>
    <recommendedName>
        <fullName evidence="4">SUMO-interacting motif-containing protein 1</fullName>
    </recommendedName>
</protein>
<dbReference type="AlphaFoldDB" id="A0A9D3NUZ1"/>
<comment type="caution">
    <text evidence="2">The sequence shown here is derived from an EMBL/GenBank/DDBJ whole genome shotgun (WGS) entry which is preliminary data.</text>
</comment>
<evidence type="ECO:0000313" key="2">
    <source>
        <dbReference type="EMBL" id="KAG7328887.1"/>
    </source>
</evidence>
<feature type="region of interest" description="Disordered" evidence="1">
    <location>
        <begin position="113"/>
        <end position="139"/>
    </location>
</feature>
<accession>A0A9D3NUZ1</accession>
<keyword evidence="3" id="KW-1185">Reference proteome</keyword>
<sequence length="784" mass="88075">MDDVISLSSGSEEDSDIEFVSSYKDDSSSGIPFIRAELLPVTPVLIDITEHSFSPNRPRPSQTLKKLPCSTIEIIDLNNISDSCGSLPAKSRGKLLQSEYTVNLEKDVICLDSGDGNDGQSPVSVSQDQENSYTKQHNGVQSCLQASNTQQSVHVSHPSSPKDISFCFEPSDGFLEFLETQNTNHTQQTPPSPRAENHDASLDSPHSWLDKALSPFSLNSPYYCPSEIDEAVFSDESLILIDQDQDQDQNHTSCSLDKTGLPFDLGDSMAPQEKNHRHALSPHPQTLASHILPTSDRAPLPTSPTSTELLAGDSPETGSDLDMESPPISPMKSSNTFSPPSHMMLGTKDSASVLQENGTDADTTDLSECCTGAGQQISLVQFKKLKYLLGTRDQHTRSAEEDNKDFGMAEPLCRQSLSLVYSTIEENYTEGTLQLLSDLIQPCYYPPSDITVHLLKGILLEPQCTPVLALEAYNLLMRTQKYHPADKSMIPWDWELLSSIMAEQDEAKRLRSEVRCLLLQYVLQVLEDDFQFKLPMLRLHLSIANEMLSCDHRFRQVRELVTWLLDVAKQSFCTSEDEEMQKSERNCCLKMLLILQRMLLLAMEVDLRPTCSSSKLSQELCISLNSMAPCRRLRFLLLSTLQSNLLRCKMVELLLDQSCSQKRVLPMSFKLLLHFLHTSTLAPDPSDGTERWRRWDELLQLVWMLMLSYQEVITGHLRYSITERFKLTRTPMWTQNDQVTPAAVQEAAEAFLSRAVEDLGHDLPSQIQESLSQLQEHLLSISLQ</sequence>
<organism evidence="2 3">
    <name type="scientific">Hemibagrus wyckioides</name>
    <dbReference type="NCBI Taxonomy" id="337641"/>
    <lineage>
        <taxon>Eukaryota</taxon>
        <taxon>Metazoa</taxon>
        <taxon>Chordata</taxon>
        <taxon>Craniata</taxon>
        <taxon>Vertebrata</taxon>
        <taxon>Euteleostomi</taxon>
        <taxon>Actinopterygii</taxon>
        <taxon>Neopterygii</taxon>
        <taxon>Teleostei</taxon>
        <taxon>Ostariophysi</taxon>
        <taxon>Siluriformes</taxon>
        <taxon>Bagridae</taxon>
        <taxon>Hemibagrus</taxon>
    </lineage>
</organism>
<dbReference type="EMBL" id="JAHKSW010000008">
    <property type="protein sequence ID" value="KAG7328887.1"/>
    <property type="molecule type" value="Genomic_DNA"/>
</dbReference>
<feature type="region of interest" description="Disordered" evidence="1">
    <location>
        <begin position="182"/>
        <end position="206"/>
    </location>
</feature>
<dbReference type="OrthoDB" id="6088715at2759"/>
<feature type="region of interest" description="Disordered" evidence="1">
    <location>
        <begin position="293"/>
        <end position="338"/>
    </location>
</feature>
<dbReference type="InterPro" id="IPR052119">
    <property type="entry name" value="ElonginBC-PRC2_ViralRestrict"/>
</dbReference>